<feature type="region of interest" description="Disordered" evidence="9">
    <location>
        <begin position="931"/>
        <end position="1067"/>
    </location>
</feature>
<dbReference type="EMBL" id="SUNJ01003662">
    <property type="protein sequence ID" value="TPP65075.1"/>
    <property type="molecule type" value="Genomic_DNA"/>
</dbReference>
<comment type="caution">
    <text evidence="11">The sequence shown here is derived from an EMBL/GenBank/DDBJ whole genome shotgun (WGS) entry which is preliminary data.</text>
</comment>
<feature type="region of interest" description="Disordered" evidence="9">
    <location>
        <begin position="1079"/>
        <end position="1131"/>
    </location>
</feature>
<evidence type="ECO:0000256" key="3">
    <source>
        <dbReference type="ARBA" id="ARBA00020612"/>
    </source>
</evidence>
<feature type="compositionally biased region" description="Gly residues" evidence="9">
    <location>
        <begin position="1548"/>
        <end position="1557"/>
    </location>
</feature>
<dbReference type="GO" id="GO:0003712">
    <property type="term" value="F:transcription coregulator activity"/>
    <property type="evidence" value="ECO:0007669"/>
    <property type="project" value="InterPro"/>
</dbReference>
<feature type="compositionally biased region" description="Low complexity" evidence="9">
    <location>
        <begin position="1587"/>
        <end position="1598"/>
    </location>
</feature>
<evidence type="ECO:0000256" key="9">
    <source>
        <dbReference type="SAM" id="MobiDB-lite"/>
    </source>
</evidence>
<keyword evidence="12" id="KW-1185">Reference proteome</keyword>
<keyword evidence="6" id="KW-0804">Transcription</keyword>
<evidence type="ECO:0000256" key="5">
    <source>
        <dbReference type="ARBA" id="ARBA00023159"/>
    </source>
</evidence>
<dbReference type="GO" id="GO:0045944">
    <property type="term" value="P:positive regulation of transcription by RNA polymerase II"/>
    <property type="evidence" value="ECO:0007669"/>
    <property type="project" value="UniProtKB-ARBA"/>
</dbReference>
<name>A0A504YX37_FASGI</name>
<dbReference type="GO" id="GO:0016592">
    <property type="term" value="C:mediator complex"/>
    <property type="evidence" value="ECO:0007669"/>
    <property type="project" value="InterPro"/>
</dbReference>
<feature type="compositionally biased region" description="Polar residues" evidence="9">
    <location>
        <begin position="1675"/>
        <end position="1684"/>
    </location>
</feature>
<organism evidence="11 12">
    <name type="scientific">Fasciola gigantica</name>
    <name type="common">Giant liver fluke</name>
    <dbReference type="NCBI Taxonomy" id="46835"/>
    <lineage>
        <taxon>Eukaryota</taxon>
        <taxon>Metazoa</taxon>
        <taxon>Spiralia</taxon>
        <taxon>Lophotrochozoa</taxon>
        <taxon>Platyhelminthes</taxon>
        <taxon>Trematoda</taxon>
        <taxon>Digenea</taxon>
        <taxon>Plagiorchiida</taxon>
        <taxon>Echinostomata</taxon>
        <taxon>Echinostomatoidea</taxon>
        <taxon>Fasciolidae</taxon>
        <taxon>Fasciola</taxon>
    </lineage>
</organism>
<keyword evidence="5" id="KW-0010">Activator</keyword>
<feature type="compositionally biased region" description="Polar residues" evidence="9">
    <location>
        <begin position="942"/>
        <end position="955"/>
    </location>
</feature>
<feature type="compositionally biased region" description="Low complexity" evidence="9">
    <location>
        <begin position="1714"/>
        <end position="1727"/>
    </location>
</feature>
<feature type="compositionally biased region" description="Low complexity" evidence="9">
    <location>
        <begin position="956"/>
        <end position="969"/>
    </location>
</feature>
<feature type="compositionally biased region" description="Polar residues" evidence="9">
    <location>
        <begin position="1334"/>
        <end position="1346"/>
    </location>
</feature>
<reference evidence="11 12" key="1">
    <citation type="submission" date="2019-04" db="EMBL/GenBank/DDBJ databases">
        <title>Annotation for the trematode Fasciola gigantica.</title>
        <authorList>
            <person name="Choi Y.-J."/>
        </authorList>
    </citation>
    <scope>NUCLEOTIDE SEQUENCE [LARGE SCALE GENOMIC DNA]</scope>
    <source>
        <strain evidence="11">Uganda_cow_1</strain>
    </source>
</reference>
<evidence type="ECO:0000256" key="4">
    <source>
        <dbReference type="ARBA" id="ARBA00023015"/>
    </source>
</evidence>
<feature type="compositionally biased region" description="Basic and acidic residues" evidence="9">
    <location>
        <begin position="1352"/>
        <end position="1366"/>
    </location>
</feature>
<feature type="region of interest" description="Disordered" evidence="9">
    <location>
        <begin position="1860"/>
        <end position="1949"/>
    </location>
</feature>
<feature type="compositionally biased region" description="Low complexity" evidence="9">
    <location>
        <begin position="1637"/>
        <end position="1653"/>
    </location>
</feature>
<comment type="similarity">
    <text evidence="2">Belongs to the Mediator complex subunit 1 family.</text>
</comment>
<keyword evidence="4" id="KW-0805">Transcription regulation</keyword>
<evidence type="ECO:0000256" key="8">
    <source>
        <dbReference type="ARBA" id="ARBA00031254"/>
    </source>
</evidence>
<evidence type="ECO:0000256" key="1">
    <source>
        <dbReference type="ARBA" id="ARBA00004123"/>
    </source>
</evidence>
<feature type="domain" description="Mediator complex subunit Med1" evidence="10">
    <location>
        <begin position="105"/>
        <end position="434"/>
    </location>
</feature>
<evidence type="ECO:0000313" key="12">
    <source>
        <dbReference type="Proteomes" id="UP000316759"/>
    </source>
</evidence>
<feature type="compositionally biased region" description="Polar residues" evidence="9">
    <location>
        <begin position="1474"/>
        <end position="1491"/>
    </location>
</feature>
<feature type="compositionally biased region" description="Polar residues" evidence="9">
    <location>
        <begin position="1118"/>
        <end position="1131"/>
    </location>
</feature>
<evidence type="ECO:0000259" key="10">
    <source>
        <dbReference type="Pfam" id="PF10744"/>
    </source>
</evidence>
<dbReference type="STRING" id="46835.A0A504YX37"/>
<feature type="compositionally biased region" description="Polar residues" evidence="9">
    <location>
        <begin position="1504"/>
        <end position="1537"/>
    </location>
</feature>
<comment type="subcellular location">
    <subcellularLocation>
        <location evidence="1">Nucleus</location>
    </subcellularLocation>
</comment>
<feature type="compositionally biased region" description="Low complexity" evidence="9">
    <location>
        <begin position="1538"/>
        <end position="1547"/>
    </location>
</feature>
<dbReference type="PANTHER" id="PTHR12881">
    <property type="entry name" value="MEDIATOR OF RNA POLYMERASE II TRANSCRIPTION SUBUNIT 1"/>
    <property type="match status" value="1"/>
</dbReference>
<dbReference type="Pfam" id="PF10744">
    <property type="entry name" value="Med1"/>
    <property type="match status" value="1"/>
</dbReference>
<feature type="compositionally biased region" description="Low complexity" evidence="9">
    <location>
        <begin position="1079"/>
        <end position="1098"/>
    </location>
</feature>
<keyword evidence="7" id="KW-0539">Nucleus</keyword>
<feature type="compositionally biased region" description="Polar residues" evidence="9">
    <location>
        <begin position="1099"/>
        <end position="1108"/>
    </location>
</feature>
<feature type="compositionally biased region" description="Polar residues" evidence="9">
    <location>
        <begin position="1861"/>
        <end position="1883"/>
    </location>
</feature>
<evidence type="ECO:0000313" key="11">
    <source>
        <dbReference type="EMBL" id="TPP65075.1"/>
    </source>
</evidence>
<feature type="compositionally biased region" description="Polar residues" evidence="9">
    <location>
        <begin position="1368"/>
        <end position="1386"/>
    </location>
</feature>
<evidence type="ECO:0000256" key="6">
    <source>
        <dbReference type="ARBA" id="ARBA00023163"/>
    </source>
</evidence>
<evidence type="ECO:0000256" key="2">
    <source>
        <dbReference type="ARBA" id="ARBA00006210"/>
    </source>
</evidence>
<feature type="compositionally biased region" description="Polar residues" evidence="9">
    <location>
        <begin position="1772"/>
        <end position="1818"/>
    </location>
</feature>
<feature type="compositionally biased region" description="Low complexity" evidence="9">
    <location>
        <begin position="1454"/>
        <end position="1468"/>
    </location>
</feature>
<dbReference type="OrthoDB" id="2281547at2759"/>
<feature type="compositionally biased region" description="Polar residues" evidence="9">
    <location>
        <begin position="1004"/>
        <end position="1052"/>
    </location>
</feature>
<feature type="region of interest" description="Disordered" evidence="9">
    <location>
        <begin position="1322"/>
        <end position="1684"/>
    </location>
</feature>
<proteinExistence type="inferred from homology"/>
<feature type="compositionally biased region" description="Polar residues" evidence="9">
    <location>
        <begin position="1623"/>
        <end position="1636"/>
    </location>
</feature>
<feature type="region of interest" description="Disordered" evidence="9">
    <location>
        <begin position="1710"/>
        <end position="1827"/>
    </location>
</feature>
<gene>
    <name evidence="11" type="ORF">FGIG_01881</name>
</gene>
<feature type="compositionally biased region" description="Basic and acidic residues" evidence="9">
    <location>
        <begin position="1438"/>
        <end position="1452"/>
    </location>
</feature>
<protein>
    <recommendedName>
        <fullName evidence="3">Mediator of RNA polymerase II transcription subunit 1</fullName>
    </recommendedName>
    <alternativeName>
        <fullName evidence="8">Mediator complex subunit 1</fullName>
    </alternativeName>
</protein>
<evidence type="ECO:0000256" key="7">
    <source>
        <dbReference type="ARBA" id="ARBA00023242"/>
    </source>
</evidence>
<feature type="region of interest" description="Disordered" evidence="9">
    <location>
        <begin position="1224"/>
        <end position="1257"/>
    </location>
</feature>
<dbReference type="PANTHER" id="PTHR12881:SF10">
    <property type="entry name" value="MEDIATOR OF RNA POLYMERASE II TRANSCRIPTION SUBUNIT 1"/>
    <property type="match status" value="1"/>
</dbReference>
<sequence>MSRFGMTKTRVGPDGRPVIRYTTLLSFLRRVALTHNLQLTPLTSADATAHRTSAWRLGSECFAVQICVTSTSSDYDGSAFVPGANNFDELVHVSAVCFELSQEQSMSPELVADLNAGKFESLAQHINSLMTIYSIPGSNLERVRAYLCLHVLEEDLSVLSQTLRADLTEAERNAALALRPLAVHTMDLTDRQRMVNSSIVGLFLNRSGGRLARLTYLITSAQTAMAKAADRSLSIKSSRSSGFPGSSLTARGTSVRGAVEILSNHGFSARVGLRSRVPFNEFATIQPTVQHLPIIPLVTLRETSFGDSVPDFAEPDELKCVALEAELVLYLDPPIPLPTEAVRELELITGLKNPELLDKDEDDLTRLILAQHNQHYLYGINPHILLPNYTQHSYTIRSHVRGFMVHTVPFTCSSQISSIIAVLRKHASLVAFYETFVLHPSKPYEKDDLLTFRFDIEISSEAPLRVSFDHPCDPSRRVGLIFARSHSLPVGLVWLLLRLGCPVQRSLRVLESSRSMSALNDVTSDRRPGLTLGHHAFTNTTRLEQLRTMLNRARSQVLIQGATGTGGILSGADRFAAPELDTPLLHPLPTMPALSARGSLKLSQLPPGVLATPPPVLPHTEHNNSLDMMTNALSTVRGIEPSGKSLSTSGVPSPSVITPGSRGLRLDDLLIGNVIQQCFSSCTTASTTCLSMPTISNSAPGSTVLPVTGSAVVSDYPAYNSNAPPTNLTQGGGVGSQSKIIAAMREFTPEQLASPGLCSTVSPKQSATMTGPQSGHNGTGNYINIANSCAPYGLSSSLGPRTGSVSVSTPNISIPGTFTQSSPIINPLLGSKSGTAANTTSSKTPNSGSMLVNLLNEDPLPPVTPSLSTATHCLPSPRLGPVPTQPPPGLTNYPDMARDPYAMPGTTVPGRYISSPQDKLSGKILGTTGSCLPSGTPHIPGVTQQSKSTGLHSPRSTGSLMTSSTSTKSRPTADAYNLPGSVDSVLTATGPVMKKVRKRRRAGTDSSSAAPNFKPSSNANPVSGVGSLSTPSSAANNSTPIKHSRMESSTIPHGSLHRSTFGGASNTSTGTVNNFVITPSSSSSSSSSLPTAPSTSYSGPNAPTSALSGKSVYDFDDNPNSSFDMPNLPQNNTISASYQSCSTTNTIKLANPSSTYVSGAPSSTSLSVHPPNLGLSSAVNASSVGPITERTVERKASLKMTIKTLPPQQQQHQSKVTEVISSGNKLSSPEMKSKHPASGATVPGLKRRKRRSIEGKPSSYMLQMLQPPTSTNTSTLHSTAPLTGMKLAKPNVALSHANSIVKKERKRRMTHMMTDRVNSVTTRTVPSGAPVISASESTLSVNTTPEFSMKSSKSDRSRESSVERNRTKPLQLNSSGITERMGSSSGAIVLPSPSGSGVISRKKVTSSPLSGTLNIGDESQPMKRQYLSTAGATLPHSDSGELKRRKHSDINRHSMSSNVLNLSGSSVSESDDGQTTSSASCDPAGSTNSGTLKHITKHSASFAVGNSNPTTGRTGTGVSSNPPSKLSTAPSYTLSSQGPTVPTSSGLGTPGGTGGTTVGLIKGYKIPKKKTNNQSNPVLTAPGLGKSDSSANNSLSSSTPIDVGSKQLGKPLLTELARDSSDHTGYSSGQNLSNCLTSHTPTVPHSTVHTSHSVRSDLTPIGASSQVQQQQQQQPTGNVTATTTAPCANTSAALSSSQPRRRISDIVDKLRAKSSTSSSGTSGPNSASGGGTDVPVTSDADRANSSNEPFDTNAIDVSAGQPDQRDNIFEKFSSSAPTPTESSKQPAQGDVSNRSPVFGSDSNLVQDSGSNHVSPSHHTLTDDGAMDRTNKSVIAGERPIDASSVPNTKSKSKQYELIKAQTDTPASPTEASTLVPTPTSDSASKIIPISPTSAKRMEAGQTQSGPTIGMHTDRVSSQSRGALISRKNPSSTRFSRPNMGVSSSHPHSGVPDGYMRSMASHPRGGRPPRVFSHGMHRPKTGAFKGHGSWLPSGPVDFTGPGAVVAGEPSGPGGPMLSGSWRMPSGAAVPGPIVGGAPQQPFNPPPHPMSMHGFPPSGPRQMQHPPGAFGAGGTMYGGSSGGGGAGSM</sequence>
<accession>A0A504YX37</accession>
<dbReference type="InterPro" id="IPR051999">
    <property type="entry name" value="Mediator_complex_subunit_1"/>
</dbReference>
<dbReference type="Proteomes" id="UP000316759">
    <property type="component" value="Unassembled WGS sequence"/>
</dbReference>
<dbReference type="InterPro" id="IPR019680">
    <property type="entry name" value="Mediator_Med1"/>
</dbReference>
<feature type="compositionally biased region" description="Polar residues" evidence="9">
    <location>
        <begin position="1927"/>
        <end position="1946"/>
    </location>
</feature>